<dbReference type="GO" id="GO:0046872">
    <property type="term" value="F:metal ion binding"/>
    <property type="evidence" value="ECO:0007669"/>
    <property type="project" value="UniProtKB-KW"/>
</dbReference>
<dbReference type="KEGG" id="pfer:IRI77_35510"/>
<dbReference type="SMART" id="SM00922">
    <property type="entry name" value="MR_MLE"/>
    <property type="match status" value="1"/>
</dbReference>
<evidence type="ECO:0000313" key="6">
    <source>
        <dbReference type="Proteomes" id="UP000593892"/>
    </source>
</evidence>
<dbReference type="Pfam" id="PF13378">
    <property type="entry name" value="MR_MLE_C"/>
    <property type="match status" value="1"/>
</dbReference>
<proteinExistence type="inferred from homology"/>
<name>A0A7S7NQL6_PALFE</name>
<dbReference type="InterPro" id="IPR029017">
    <property type="entry name" value="Enolase-like_N"/>
</dbReference>
<dbReference type="InterPro" id="IPR013341">
    <property type="entry name" value="Mandelate_racemase_N_dom"/>
</dbReference>
<evidence type="ECO:0000313" key="5">
    <source>
        <dbReference type="EMBL" id="QOY87987.1"/>
    </source>
</evidence>
<dbReference type="InterPro" id="IPR029065">
    <property type="entry name" value="Enolase_C-like"/>
</dbReference>
<reference evidence="5 6" key="1">
    <citation type="submission" date="2020-10" db="EMBL/GenBank/DDBJ databases">
        <title>Complete genome sequence of Paludibaculum fermentans P105T, a facultatively anaerobic acidobacterium capable of dissimilatory Fe(III) reduction.</title>
        <authorList>
            <person name="Dedysh S.N."/>
            <person name="Beletsky A.V."/>
            <person name="Kulichevskaya I.S."/>
            <person name="Mardanov A.V."/>
            <person name="Ravin N.V."/>
        </authorList>
    </citation>
    <scope>NUCLEOTIDE SEQUENCE [LARGE SCALE GENOMIC DNA]</scope>
    <source>
        <strain evidence="5 6">P105</strain>
    </source>
</reference>
<dbReference type="SFLD" id="SFLDS00001">
    <property type="entry name" value="Enolase"/>
    <property type="match status" value="1"/>
</dbReference>
<keyword evidence="3" id="KW-0732">Signal</keyword>
<organism evidence="5 6">
    <name type="scientific">Paludibaculum fermentans</name>
    <dbReference type="NCBI Taxonomy" id="1473598"/>
    <lineage>
        <taxon>Bacteria</taxon>
        <taxon>Pseudomonadati</taxon>
        <taxon>Acidobacteriota</taxon>
        <taxon>Terriglobia</taxon>
        <taxon>Bryobacterales</taxon>
        <taxon>Bryobacteraceae</taxon>
        <taxon>Paludibaculum</taxon>
    </lineage>
</organism>
<dbReference type="Gene3D" id="3.30.390.10">
    <property type="entry name" value="Enolase-like, N-terminal domain"/>
    <property type="match status" value="1"/>
</dbReference>
<protein>
    <submittedName>
        <fullName evidence="5">Mandelate racemase</fullName>
    </submittedName>
</protein>
<dbReference type="PANTHER" id="PTHR48080">
    <property type="entry name" value="D-GALACTONATE DEHYDRATASE-RELATED"/>
    <property type="match status" value="1"/>
</dbReference>
<dbReference type="EMBL" id="CP063849">
    <property type="protein sequence ID" value="QOY87987.1"/>
    <property type="molecule type" value="Genomic_DNA"/>
</dbReference>
<dbReference type="InterPro" id="IPR034593">
    <property type="entry name" value="DgoD-like"/>
</dbReference>
<dbReference type="RefSeq" id="WP_194449650.1">
    <property type="nucleotide sequence ID" value="NZ_CP063849.1"/>
</dbReference>
<sequence length="388" mass="41590">MMTRRVFAGSLPLASLAAASAPGIRSIEVFPVRYPVNGYFKFFTKPERQTAFVKVTCEDGTFGWGQSVPLPTWSYETLESVTTALRGYLAPALIGKNPTDLAGAHAVMNKAIAPSFSTGMPIAKAGIDLALHDIAGKLAGKSLPELWGRKPLPKVVLSWTVNTKSIAEAETVLAEGRQRGYQHFNIKVAPDPKFDVELARAVRRFAPHCFLWADANGGYDTDTALTVIPKLKDAGVNVLEQPVAANRLSGFAAAKRQGALPIILDEGVVSVTDLEEFHKLGLLDGVAMKPARTAGLFDARRQVEYLEQNKLMFLGSGLTDPDVALAAALALYAAYGLKYPAALNGLQYLAGSFLKSPFQLKGGALRTPTGPGLGVEVDEEKVRKAAHD</sequence>
<dbReference type="AlphaFoldDB" id="A0A7S7NQL6"/>
<accession>A0A7S7NQL6</accession>
<evidence type="ECO:0000256" key="2">
    <source>
        <dbReference type="ARBA" id="ARBA00022723"/>
    </source>
</evidence>
<dbReference type="PANTHER" id="PTHR48080:SF3">
    <property type="entry name" value="ENOLASE SUPERFAMILY MEMBER DDB_G0284701"/>
    <property type="match status" value="1"/>
</dbReference>
<comment type="similarity">
    <text evidence="1">Belongs to the mandelate racemase/muconate lactonizing enzyme family.</text>
</comment>
<evidence type="ECO:0000256" key="3">
    <source>
        <dbReference type="SAM" id="SignalP"/>
    </source>
</evidence>
<dbReference type="SFLD" id="SFLDG00180">
    <property type="entry name" value="muconate_cycloisomerase"/>
    <property type="match status" value="1"/>
</dbReference>
<dbReference type="Gene3D" id="3.20.20.120">
    <property type="entry name" value="Enolase-like C-terminal domain"/>
    <property type="match status" value="1"/>
</dbReference>
<keyword evidence="6" id="KW-1185">Reference proteome</keyword>
<evidence type="ECO:0000256" key="1">
    <source>
        <dbReference type="ARBA" id="ARBA00008031"/>
    </source>
</evidence>
<dbReference type="SUPFAM" id="SSF51604">
    <property type="entry name" value="Enolase C-terminal domain-like"/>
    <property type="match status" value="1"/>
</dbReference>
<feature type="domain" description="Mandelate racemase/muconate lactonizing enzyme C-terminal" evidence="4">
    <location>
        <begin position="169"/>
        <end position="261"/>
    </location>
</feature>
<dbReference type="Pfam" id="PF02746">
    <property type="entry name" value="MR_MLE_N"/>
    <property type="match status" value="1"/>
</dbReference>
<feature type="chain" id="PRO_5033031156" evidence="3">
    <location>
        <begin position="18"/>
        <end position="388"/>
    </location>
</feature>
<dbReference type="SUPFAM" id="SSF54826">
    <property type="entry name" value="Enolase N-terminal domain-like"/>
    <property type="match status" value="1"/>
</dbReference>
<feature type="signal peptide" evidence="3">
    <location>
        <begin position="1"/>
        <end position="17"/>
    </location>
</feature>
<dbReference type="InterPro" id="IPR013342">
    <property type="entry name" value="Mandelate_racemase_C"/>
</dbReference>
<dbReference type="Proteomes" id="UP000593892">
    <property type="component" value="Chromosome"/>
</dbReference>
<gene>
    <name evidence="5" type="ORF">IRI77_35510</name>
</gene>
<evidence type="ECO:0000259" key="4">
    <source>
        <dbReference type="SMART" id="SM00922"/>
    </source>
</evidence>
<keyword evidence="2" id="KW-0479">Metal-binding</keyword>
<dbReference type="InterPro" id="IPR036849">
    <property type="entry name" value="Enolase-like_C_sf"/>
</dbReference>